<name>A0ABY6UNW4_BIOOC</name>
<feature type="region of interest" description="Disordered" evidence="1">
    <location>
        <begin position="143"/>
        <end position="178"/>
    </location>
</feature>
<accession>A0ABY6UNW4</accession>
<dbReference type="Proteomes" id="UP000766486">
    <property type="component" value="Unassembled WGS sequence"/>
</dbReference>
<evidence type="ECO:0000313" key="2">
    <source>
        <dbReference type="EMBL" id="VUC31922.1"/>
    </source>
</evidence>
<feature type="compositionally biased region" description="Basic and acidic residues" evidence="1">
    <location>
        <begin position="169"/>
        <end position="178"/>
    </location>
</feature>
<reference evidence="2 3" key="1">
    <citation type="submission" date="2019-06" db="EMBL/GenBank/DDBJ databases">
        <authorList>
            <person name="Broberg M."/>
        </authorList>
    </citation>
    <scope>NUCLEOTIDE SEQUENCE [LARGE SCALE GENOMIC DNA]</scope>
</reference>
<dbReference type="EMBL" id="CABFNS010000837">
    <property type="protein sequence ID" value="VUC31922.1"/>
    <property type="molecule type" value="Genomic_DNA"/>
</dbReference>
<evidence type="ECO:0000313" key="3">
    <source>
        <dbReference type="Proteomes" id="UP000766486"/>
    </source>
</evidence>
<keyword evidence="3" id="KW-1185">Reference proteome</keyword>
<comment type="caution">
    <text evidence="2">The sequence shown here is derived from an EMBL/GenBank/DDBJ whole genome shotgun (WGS) entry which is preliminary data.</text>
</comment>
<sequence>MANLTSSVRRRYTLKNSPLRPIRHSQPRLPESQGLSNDKHRGGQPSSGPYPQRPPRPAPGPSGLGTSMAGNQADEAVADTTRINNNKAMLQIPATLLSALNAMRLGDGAPRGIHPDLVGTAASHGPPRDSDDQVHLANALAQHYARATGSGQHDHPPSYEEILLGPTEAKTKASDHQR</sequence>
<organism evidence="2 3">
    <name type="scientific">Bionectria ochroleuca</name>
    <name type="common">Gliocladium roseum</name>
    <dbReference type="NCBI Taxonomy" id="29856"/>
    <lineage>
        <taxon>Eukaryota</taxon>
        <taxon>Fungi</taxon>
        <taxon>Dikarya</taxon>
        <taxon>Ascomycota</taxon>
        <taxon>Pezizomycotina</taxon>
        <taxon>Sordariomycetes</taxon>
        <taxon>Hypocreomycetidae</taxon>
        <taxon>Hypocreales</taxon>
        <taxon>Bionectriaceae</taxon>
        <taxon>Clonostachys</taxon>
    </lineage>
</organism>
<gene>
    <name evidence="2" type="ORF">CLO192961_LOCUS315776</name>
</gene>
<evidence type="ECO:0000256" key="1">
    <source>
        <dbReference type="SAM" id="MobiDB-lite"/>
    </source>
</evidence>
<feature type="compositionally biased region" description="Pro residues" evidence="1">
    <location>
        <begin position="51"/>
        <end position="60"/>
    </location>
</feature>
<protein>
    <submittedName>
        <fullName evidence="2">Uncharacterized protein</fullName>
    </submittedName>
</protein>
<proteinExistence type="predicted"/>
<feature type="region of interest" description="Disordered" evidence="1">
    <location>
        <begin position="1"/>
        <end position="82"/>
    </location>
</feature>